<dbReference type="CDD" id="cd01647">
    <property type="entry name" value="RT_LTR"/>
    <property type="match status" value="1"/>
</dbReference>
<reference evidence="2" key="2">
    <citation type="submission" date="2013-10" db="EMBL/GenBank/DDBJ databases">
        <authorList>
            <person name="Aslett M."/>
        </authorList>
    </citation>
    <scope>NUCLEOTIDE SEQUENCE [LARGE SCALE GENOMIC DNA]</scope>
    <source>
        <strain evidence="2">Houghton</strain>
    </source>
</reference>
<proteinExistence type="predicted"/>
<gene>
    <name evidence="2" type="ORF">EBH_0024340</name>
</gene>
<dbReference type="PANTHER" id="PTHR24559:SF444">
    <property type="entry name" value="REVERSE TRANSCRIPTASE DOMAIN-CONTAINING PROTEIN"/>
    <property type="match status" value="1"/>
</dbReference>
<dbReference type="PROSITE" id="PS50878">
    <property type="entry name" value="RT_POL"/>
    <property type="match status" value="1"/>
</dbReference>
<dbReference type="Proteomes" id="UP000030750">
    <property type="component" value="Unassembled WGS sequence"/>
</dbReference>
<dbReference type="SUPFAM" id="SSF56672">
    <property type="entry name" value="DNA/RNA polymerases"/>
    <property type="match status" value="1"/>
</dbReference>
<dbReference type="InterPro" id="IPR043502">
    <property type="entry name" value="DNA/RNA_pol_sf"/>
</dbReference>
<evidence type="ECO:0000313" key="2">
    <source>
        <dbReference type="EMBL" id="CDJ49142.1"/>
    </source>
</evidence>
<dbReference type="VEuPathDB" id="ToxoDB:EBH_0024340"/>
<organism evidence="2 3">
    <name type="scientific">Eimeria brunetti</name>
    <dbReference type="NCBI Taxonomy" id="51314"/>
    <lineage>
        <taxon>Eukaryota</taxon>
        <taxon>Sar</taxon>
        <taxon>Alveolata</taxon>
        <taxon>Apicomplexa</taxon>
        <taxon>Conoidasida</taxon>
        <taxon>Coccidia</taxon>
        <taxon>Eucoccidiorida</taxon>
        <taxon>Eimeriorina</taxon>
        <taxon>Eimeriidae</taxon>
        <taxon>Eimeria</taxon>
    </lineage>
</organism>
<feature type="domain" description="Reverse transcriptase" evidence="1">
    <location>
        <begin position="1"/>
        <end position="181"/>
    </location>
</feature>
<dbReference type="Gene3D" id="3.30.70.270">
    <property type="match status" value="2"/>
</dbReference>
<protein>
    <recommendedName>
        <fullName evidence="1">Reverse transcriptase domain-containing protein</fullName>
    </recommendedName>
</protein>
<keyword evidence="3" id="KW-1185">Reference proteome</keyword>
<name>U6LFG8_9EIME</name>
<dbReference type="InterPro" id="IPR053134">
    <property type="entry name" value="RNA-dir_DNA_polymerase"/>
</dbReference>
<dbReference type="Gene3D" id="3.10.10.10">
    <property type="entry name" value="HIV Type 1 Reverse Transcriptase, subunit A, domain 1"/>
    <property type="match status" value="1"/>
</dbReference>
<accession>U6LFG8</accession>
<dbReference type="OrthoDB" id="2013610at2759"/>
<reference evidence="2" key="1">
    <citation type="submission" date="2013-10" db="EMBL/GenBank/DDBJ databases">
        <title>Genomic analysis of the causative agents of coccidiosis in chickens.</title>
        <authorList>
            <person name="Reid A.J."/>
            <person name="Blake D."/>
            <person name="Billington K."/>
            <person name="Browne H."/>
            <person name="Dunn M."/>
            <person name="Hung S."/>
            <person name="Kawahara F."/>
            <person name="Miranda-Saavedra D."/>
            <person name="Mourier T."/>
            <person name="Nagra H."/>
            <person name="Otto T.D."/>
            <person name="Rawlings N."/>
            <person name="Sanchez A."/>
            <person name="Sanders M."/>
            <person name="Subramaniam C."/>
            <person name="Tay Y."/>
            <person name="Dear P."/>
            <person name="Doerig C."/>
            <person name="Gruber A."/>
            <person name="Parkinson J."/>
            <person name="Shirley M."/>
            <person name="Wan K.L."/>
            <person name="Berriman M."/>
            <person name="Tomley F."/>
            <person name="Pain A."/>
        </authorList>
    </citation>
    <scope>NUCLEOTIDE SEQUENCE [LARGE SCALE GENOMIC DNA]</scope>
    <source>
        <strain evidence="2">Houghton</strain>
    </source>
</reference>
<dbReference type="EMBL" id="HG711493">
    <property type="protein sequence ID" value="CDJ49142.1"/>
    <property type="molecule type" value="Genomic_DNA"/>
</dbReference>
<evidence type="ECO:0000259" key="1">
    <source>
        <dbReference type="PROSITE" id="PS50878"/>
    </source>
</evidence>
<sequence length="315" mass="35956">MDWPTYSPICAPTIMVAKKDDDSGEVKMRMVVNYQALNALTIDPDFPLPPIQTSLEMLREAKYFSTLDLEAGFHQIRMAKEDRWRTVFRSVMRLFEYKVMPLGLKGAPATFQASMNAYLQPVLGQGVTAYLDDVLMYSPDLLCHATLLRQVLSIFLQHQFYPKFCKCTFAKRELTYLGDTVSAEGIKPAQDEIEAIRVWFEVLKKENQLRQFLGTVNYRRMFMGLDYAEIARPLVDLTPCPPLPPSPTMVPQEATVGWHRTRNAAGNPAEQYVVDYLLDQRGPGAAAQYVIMWPGAPEERATWECTRWQGWGLVK</sequence>
<dbReference type="InterPro" id="IPR000477">
    <property type="entry name" value="RT_dom"/>
</dbReference>
<evidence type="ECO:0000313" key="3">
    <source>
        <dbReference type="Proteomes" id="UP000030750"/>
    </source>
</evidence>
<dbReference type="Pfam" id="PF00078">
    <property type="entry name" value="RVT_1"/>
    <property type="match status" value="1"/>
</dbReference>
<dbReference type="AlphaFoldDB" id="U6LFG8"/>
<dbReference type="InterPro" id="IPR043128">
    <property type="entry name" value="Rev_trsase/Diguanyl_cyclase"/>
</dbReference>
<dbReference type="PANTHER" id="PTHR24559">
    <property type="entry name" value="TRANSPOSON TY3-I GAG-POL POLYPROTEIN"/>
    <property type="match status" value="1"/>
</dbReference>